<keyword evidence="6" id="KW-1185">Reference proteome</keyword>
<dbReference type="InterPro" id="IPR011051">
    <property type="entry name" value="RmlC_Cupin_sf"/>
</dbReference>
<reference evidence="6" key="1">
    <citation type="submission" date="2018-09" db="EMBL/GenBank/DDBJ databases">
        <authorList>
            <person name="Kim I."/>
        </authorList>
    </citation>
    <scope>NUCLEOTIDE SEQUENCE [LARGE SCALE GENOMIC DNA]</scope>
    <source>
        <strain evidence="6">DD4a</strain>
    </source>
</reference>
<gene>
    <name evidence="5" type="ORF">D1781_09175</name>
</gene>
<feature type="domain" description="Pirin C-terminal" evidence="4">
    <location>
        <begin position="203"/>
        <end position="299"/>
    </location>
</feature>
<dbReference type="InterPro" id="IPR008778">
    <property type="entry name" value="Pirin_C_dom"/>
</dbReference>
<dbReference type="CDD" id="cd02247">
    <property type="entry name" value="cupin_pirin_C"/>
    <property type="match status" value="1"/>
</dbReference>
<evidence type="ECO:0000256" key="1">
    <source>
        <dbReference type="ARBA" id="ARBA00008416"/>
    </source>
</evidence>
<evidence type="ECO:0000313" key="6">
    <source>
        <dbReference type="Proteomes" id="UP000265742"/>
    </source>
</evidence>
<evidence type="ECO:0000256" key="2">
    <source>
        <dbReference type="RuleBase" id="RU003457"/>
    </source>
</evidence>
<dbReference type="PANTHER" id="PTHR13903:SF8">
    <property type="entry name" value="PIRIN"/>
    <property type="match status" value="1"/>
</dbReference>
<name>A0A3A1TU14_9MICO</name>
<sequence length="341" mass="36565">MRRADLLRAEDVRVSVTERDPALIDAAASEPAPPELLEPREVPLGGPRAMRVQRTLPQRSRSLIGAWCFLDHYGPDDLSERGGMQVPGHPHTGLATVTWLFEGEVEHRDTTGAAVVVRPGEVNLMTAGRGVAHSEFSVGGTTVIHGAQLWFALPAGLADGARSFEHAVPEVRRIAGAEVRVFVGDWLGSTGAPHAPTPLIGAEVRLLPGLRWEAAVDPGHELGVLVDSGEVVVEGLSAPRSHLVALSPGRSSLTIEAGPDGARVLVLAGEPFPDPITMWWNFVGRDHDDIVAARAAWQEQVEQERATGAADGRFGPHPDAWDAVLPAPDLPTVRLKPRIRR</sequence>
<dbReference type="Gene3D" id="2.60.120.10">
    <property type="entry name" value="Jelly Rolls"/>
    <property type="match status" value="1"/>
</dbReference>
<evidence type="ECO:0000259" key="4">
    <source>
        <dbReference type="Pfam" id="PF05726"/>
    </source>
</evidence>
<dbReference type="AlphaFoldDB" id="A0A3A1TU14"/>
<organism evidence="5 6">
    <name type="scientific">Amnibacterium setariae</name>
    <dbReference type="NCBI Taxonomy" id="2306585"/>
    <lineage>
        <taxon>Bacteria</taxon>
        <taxon>Bacillati</taxon>
        <taxon>Actinomycetota</taxon>
        <taxon>Actinomycetes</taxon>
        <taxon>Micrococcales</taxon>
        <taxon>Microbacteriaceae</taxon>
        <taxon>Amnibacterium</taxon>
    </lineage>
</organism>
<proteinExistence type="inferred from homology"/>
<dbReference type="InterPro" id="IPR014710">
    <property type="entry name" value="RmlC-like_jellyroll"/>
</dbReference>
<evidence type="ECO:0000259" key="3">
    <source>
        <dbReference type="Pfam" id="PF02678"/>
    </source>
</evidence>
<evidence type="ECO:0000313" key="5">
    <source>
        <dbReference type="EMBL" id="RIX27713.1"/>
    </source>
</evidence>
<protein>
    <submittedName>
        <fullName evidence="5">Pirin family protein</fullName>
    </submittedName>
</protein>
<accession>A0A3A1TU14</accession>
<dbReference type="Pfam" id="PF02678">
    <property type="entry name" value="Pirin"/>
    <property type="match status" value="1"/>
</dbReference>
<dbReference type="OrthoDB" id="9780903at2"/>
<dbReference type="Proteomes" id="UP000265742">
    <property type="component" value="Unassembled WGS sequence"/>
</dbReference>
<dbReference type="PANTHER" id="PTHR13903">
    <property type="entry name" value="PIRIN-RELATED"/>
    <property type="match status" value="1"/>
</dbReference>
<dbReference type="Pfam" id="PF05726">
    <property type="entry name" value="Pirin_C"/>
    <property type="match status" value="1"/>
</dbReference>
<dbReference type="EMBL" id="QXTG01000002">
    <property type="protein sequence ID" value="RIX27713.1"/>
    <property type="molecule type" value="Genomic_DNA"/>
</dbReference>
<dbReference type="InterPro" id="IPR003829">
    <property type="entry name" value="Pirin_N_dom"/>
</dbReference>
<feature type="domain" description="Pirin N-terminal" evidence="3">
    <location>
        <begin position="50"/>
        <end position="150"/>
    </location>
</feature>
<comment type="similarity">
    <text evidence="1 2">Belongs to the pirin family.</text>
</comment>
<dbReference type="SUPFAM" id="SSF51182">
    <property type="entry name" value="RmlC-like cupins"/>
    <property type="match status" value="1"/>
</dbReference>
<comment type="caution">
    <text evidence="5">The sequence shown here is derived from an EMBL/GenBank/DDBJ whole genome shotgun (WGS) entry which is preliminary data.</text>
</comment>
<dbReference type="InterPro" id="IPR012093">
    <property type="entry name" value="Pirin"/>
</dbReference>
<dbReference type="CDD" id="cd02909">
    <property type="entry name" value="cupin_pirin_N"/>
    <property type="match status" value="1"/>
</dbReference>